<dbReference type="Proteomes" id="UP000283374">
    <property type="component" value="Unassembled WGS sequence"/>
</dbReference>
<dbReference type="SUPFAM" id="SSF55729">
    <property type="entry name" value="Acyl-CoA N-acyltransferases (Nat)"/>
    <property type="match status" value="1"/>
</dbReference>
<evidence type="ECO:0000259" key="1">
    <source>
        <dbReference type="PROSITE" id="PS51186"/>
    </source>
</evidence>
<feature type="domain" description="N-acetyltransferase" evidence="1">
    <location>
        <begin position="16"/>
        <end position="167"/>
    </location>
</feature>
<dbReference type="RefSeq" id="WP_118768580.1">
    <property type="nucleotide sequence ID" value="NZ_QWKP01000222.1"/>
</dbReference>
<dbReference type="PROSITE" id="PS51186">
    <property type="entry name" value="GNAT"/>
    <property type="match status" value="1"/>
</dbReference>
<evidence type="ECO:0000313" key="2">
    <source>
        <dbReference type="EMBL" id="RHA37536.1"/>
    </source>
</evidence>
<dbReference type="CDD" id="cd04301">
    <property type="entry name" value="NAT_SF"/>
    <property type="match status" value="1"/>
</dbReference>
<sequence>MQTPPDEIATAGEVMQAYVPADWPVEQALSRVADVPRWTFYPPDLSEPAARERVARTIARAGLAVRYVIRTAQGPVGMVGISGLDGSTPDVFYALLPGGRGRGVATRAVVALADWALDHGAEEVHVTTLVGNDASEAVARRAGFAVTEERLDERDGAPIRIWSRLRA</sequence>
<dbReference type="OrthoDB" id="4946490at2"/>
<evidence type="ECO:0000313" key="3">
    <source>
        <dbReference type="Proteomes" id="UP000283374"/>
    </source>
</evidence>
<accession>A0A413RHE1</accession>
<dbReference type="PANTHER" id="PTHR43441:SF10">
    <property type="entry name" value="ACETYLTRANSFERASE"/>
    <property type="match status" value="1"/>
</dbReference>
<name>A0A413RHE1_9CELL</name>
<proteinExistence type="predicted"/>
<dbReference type="Gene3D" id="3.40.630.30">
    <property type="match status" value="1"/>
</dbReference>
<dbReference type="InterPro" id="IPR016181">
    <property type="entry name" value="Acyl_CoA_acyltransferase"/>
</dbReference>
<dbReference type="InterPro" id="IPR000182">
    <property type="entry name" value="GNAT_dom"/>
</dbReference>
<dbReference type="GO" id="GO:1990189">
    <property type="term" value="F:protein N-terminal-serine acetyltransferase activity"/>
    <property type="evidence" value="ECO:0007669"/>
    <property type="project" value="TreeGrafter"/>
</dbReference>
<dbReference type="AlphaFoldDB" id="A0A413RHE1"/>
<keyword evidence="2" id="KW-0808">Transferase</keyword>
<dbReference type="GO" id="GO:0008999">
    <property type="term" value="F:protein-N-terminal-alanine acetyltransferase activity"/>
    <property type="evidence" value="ECO:0007669"/>
    <property type="project" value="TreeGrafter"/>
</dbReference>
<protein>
    <submittedName>
        <fullName evidence="2">N-acetyltransferase</fullName>
    </submittedName>
</protein>
<keyword evidence="3" id="KW-1185">Reference proteome</keyword>
<dbReference type="EMBL" id="QWKP01000222">
    <property type="protein sequence ID" value="RHA37536.1"/>
    <property type="molecule type" value="Genomic_DNA"/>
</dbReference>
<gene>
    <name evidence="2" type="ORF">D1825_16840</name>
</gene>
<dbReference type="InterPro" id="IPR051908">
    <property type="entry name" value="Ribosomal_N-acetyltransferase"/>
</dbReference>
<organism evidence="2 3">
    <name type="scientific">Cellulomonas rhizosphaerae</name>
    <dbReference type="NCBI Taxonomy" id="2293719"/>
    <lineage>
        <taxon>Bacteria</taxon>
        <taxon>Bacillati</taxon>
        <taxon>Actinomycetota</taxon>
        <taxon>Actinomycetes</taxon>
        <taxon>Micrococcales</taxon>
        <taxon>Cellulomonadaceae</taxon>
        <taxon>Cellulomonas</taxon>
    </lineage>
</organism>
<dbReference type="PANTHER" id="PTHR43441">
    <property type="entry name" value="RIBOSOMAL-PROTEIN-SERINE ACETYLTRANSFERASE"/>
    <property type="match status" value="1"/>
</dbReference>
<reference evidence="2 3" key="1">
    <citation type="submission" date="2018-08" db="EMBL/GenBank/DDBJ databases">
        <title>Cellulomonas rhizosphaerae sp. nov., a novel actinomycete isolated from soil.</title>
        <authorList>
            <person name="Tian Y."/>
        </authorList>
    </citation>
    <scope>NUCLEOTIDE SEQUENCE [LARGE SCALE GENOMIC DNA]</scope>
    <source>
        <strain evidence="2 3">NEAU-TCZ24</strain>
    </source>
</reference>
<dbReference type="GO" id="GO:0005737">
    <property type="term" value="C:cytoplasm"/>
    <property type="evidence" value="ECO:0007669"/>
    <property type="project" value="TreeGrafter"/>
</dbReference>
<dbReference type="Pfam" id="PF13302">
    <property type="entry name" value="Acetyltransf_3"/>
    <property type="match status" value="1"/>
</dbReference>
<comment type="caution">
    <text evidence="2">The sequence shown here is derived from an EMBL/GenBank/DDBJ whole genome shotgun (WGS) entry which is preliminary data.</text>
</comment>